<dbReference type="PANTHER" id="PTHR13043">
    <property type="entry name" value="EXOCYST COMPLEX COMPONENT SEC5"/>
    <property type="match status" value="1"/>
</dbReference>
<comment type="similarity">
    <text evidence="1 4">Belongs to the SEC5 family.</text>
</comment>
<organism evidence="7 8">
    <name type="scientific">Malassezia furfur</name>
    <name type="common">Pityriasis versicolor infection agent</name>
    <name type="synonym">Pityrosporum furfur</name>
    <dbReference type="NCBI Taxonomy" id="55194"/>
    <lineage>
        <taxon>Eukaryota</taxon>
        <taxon>Fungi</taxon>
        <taxon>Dikarya</taxon>
        <taxon>Basidiomycota</taxon>
        <taxon>Ustilaginomycotina</taxon>
        <taxon>Malasseziomycetes</taxon>
        <taxon>Malasseziales</taxon>
        <taxon>Malasseziaceae</taxon>
        <taxon>Malassezia</taxon>
    </lineage>
</organism>
<evidence type="ECO:0000256" key="2">
    <source>
        <dbReference type="ARBA" id="ARBA00022448"/>
    </source>
</evidence>
<keyword evidence="2 4" id="KW-0813">Transport</keyword>
<gene>
    <name evidence="7" type="primary">SEC5</name>
    <name evidence="7" type="ORF">GLX27_003306</name>
</gene>
<feature type="compositionally biased region" description="Basic residues" evidence="5">
    <location>
        <begin position="709"/>
        <end position="726"/>
    </location>
</feature>
<evidence type="ECO:0000313" key="8">
    <source>
        <dbReference type="Proteomes" id="UP000818624"/>
    </source>
</evidence>
<keyword evidence="3 4" id="KW-0268">Exocytosis</keyword>
<keyword evidence="4" id="KW-0653">Protein transport</keyword>
<comment type="function">
    <text evidence="4">Component of the exocyst complex involved in the docking of exocytic vesicles with fusion sites on the plasma membrane.</text>
</comment>
<keyword evidence="8" id="KW-1185">Reference proteome</keyword>
<reference evidence="7 8" key="1">
    <citation type="journal article" date="2020" name="Elife">
        <title>Loss of centromere function drives karyotype evolution in closely related Malassezia species.</title>
        <authorList>
            <person name="Sankaranarayanan S.R."/>
            <person name="Ianiri G."/>
            <person name="Coelho M.A."/>
            <person name="Reza M.H."/>
            <person name="Thimmappa B.C."/>
            <person name="Ganguly P."/>
            <person name="Vadnala R.N."/>
            <person name="Sun S."/>
            <person name="Siddharthan R."/>
            <person name="Tellgren-Roth C."/>
            <person name="Dawson T.L."/>
            <person name="Heitman J."/>
            <person name="Sanyal K."/>
        </authorList>
    </citation>
    <scope>NUCLEOTIDE SEQUENCE [LARGE SCALE GENOMIC DNA]</scope>
    <source>
        <strain evidence="7">CBS14141</strain>
    </source>
</reference>
<evidence type="ECO:0000259" key="6">
    <source>
        <dbReference type="Pfam" id="PF15469"/>
    </source>
</evidence>
<accession>A0ABY8ET92</accession>
<dbReference type="Proteomes" id="UP000818624">
    <property type="component" value="Chromosome 3"/>
</dbReference>
<evidence type="ECO:0000256" key="1">
    <source>
        <dbReference type="ARBA" id="ARBA00010578"/>
    </source>
</evidence>
<sequence>MAARVEEAELLQAYQLPTLNPQQWHATGDAPRGDCSGEEWHDPLGLRTTLPVGRVEPAQRPQVSIGSKAFDAKAFLNTVHPNASFADLSRGAEQLKASISQRSEALKVLVDENFDRFVSVKATTDGVFREMALAGGPLAPGADLGVASLREPLQQANARADHVFRPVLENYVKVMKLRNTLGVFQRSHFFFNLPGSLNENIRAGHYEAALRDYKKGKYLLESRPGQLLPVQDTGASGAPTEAQLVQQRRIFAKVWDAVEDAMYDMQKRLLAHLREPQHSVEEQEKCIEVLLELDPATDPVAVFLASQHEHIQSRLRAAFEREQGAIDAARLTTDHTGRSAAEQARDLSQCLTLVRTAYGTKPSFARALHAPVWEAIDHMVATLCSTVVQSVPTFWRIARDYAEGRLAKVAPHADTTVHAQAQQWAADSMAQFTTRLYAFFGLAPFAARAQEPLFATLPAWVPDPSCSLSTTHYLSSILGSLTDTLGEFKSLAIPGVTQRLEALVLDVRFQFTEVLCCLWLRDARLCHHLENWAPNSQQPAITSYLFSLSVFNRWNAREGFYIADSRARMQGTPTAHDTQVLAAFSARLKATFVQALYAFLEGIVAAALSPDAGAAWEARAVDASARPTAPDRVRTATDAGHAHSAECLQPVAPAHAHHRGVGEAVRGGLPRVARGRARGTWPTYPATREHLRKARQGAAARLCAAQGRRRLGRAAPRHPRGRHRLGAPRQADERACVCVPGAATPRRGACTDPRDGAAARLARHFCPGRDHGGRGAQCVRPRAGVQQGRHAPGDARDRVCAPDHVVPRIAKRRAVAQACLRDHQSALHEYERGCR</sequence>
<feature type="domain" description="Exocyst complex component EXOC2/Sec5 N-terminal" evidence="6">
    <location>
        <begin position="42"/>
        <end position="607"/>
    </location>
</feature>
<dbReference type="InterPro" id="IPR039481">
    <property type="entry name" value="EXOC2/Sec5_N_dom"/>
</dbReference>
<dbReference type="EMBL" id="CP046236">
    <property type="protein sequence ID" value="WFD48636.1"/>
    <property type="molecule type" value="Genomic_DNA"/>
</dbReference>
<feature type="region of interest" description="Disordered" evidence="5">
    <location>
        <begin position="22"/>
        <end position="42"/>
    </location>
</feature>
<dbReference type="Pfam" id="PF15469">
    <property type="entry name" value="Sec5"/>
    <property type="match status" value="1"/>
</dbReference>
<feature type="region of interest" description="Disordered" evidence="5">
    <location>
        <begin position="709"/>
        <end position="728"/>
    </location>
</feature>
<evidence type="ECO:0000256" key="5">
    <source>
        <dbReference type="SAM" id="MobiDB-lite"/>
    </source>
</evidence>
<evidence type="ECO:0000313" key="7">
    <source>
        <dbReference type="EMBL" id="WFD48636.1"/>
    </source>
</evidence>
<evidence type="ECO:0000256" key="3">
    <source>
        <dbReference type="ARBA" id="ARBA00022483"/>
    </source>
</evidence>
<protein>
    <recommendedName>
        <fullName evidence="4">Exocyst complex component SEC5</fullName>
    </recommendedName>
</protein>
<comment type="subunit">
    <text evidence="4">Component of the exocyst complex.</text>
</comment>
<dbReference type="PANTHER" id="PTHR13043:SF1">
    <property type="entry name" value="EXOCYST COMPLEX COMPONENT 2"/>
    <property type="match status" value="1"/>
</dbReference>
<dbReference type="InterPro" id="IPR029175">
    <property type="entry name" value="EXOC2/Sec5"/>
</dbReference>
<evidence type="ECO:0000256" key="4">
    <source>
        <dbReference type="RuleBase" id="RU365069"/>
    </source>
</evidence>
<proteinExistence type="inferred from homology"/>
<name>A0ABY8ET92_MALFU</name>